<evidence type="ECO:0000313" key="4">
    <source>
        <dbReference type="EMBL" id="MBD1399859.1"/>
    </source>
</evidence>
<feature type="transmembrane region" description="Helical" evidence="2">
    <location>
        <begin position="71"/>
        <end position="92"/>
    </location>
</feature>
<dbReference type="InterPro" id="IPR052723">
    <property type="entry name" value="Acyl-CoA_thioesterase_PaaI"/>
</dbReference>
<sequence length="121" mass="13260">MVQEYLDFFRANDHFARHCGFELLEVKPGFATAKMVIRPFHFNGANTVHGGALFALADFVFAVAVNSRGQLALAINTSMAFINAALAGTLVATAREVSCNRRLGVYQVDIHDEQGQLIAQF</sequence>
<dbReference type="RefSeq" id="WP_191154124.1">
    <property type="nucleotide sequence ID" value="NZ_JACWUN010000003.1"/>
</dbReference>
<comment type="caution">
    <text evidence="4">The sequence shown here is derived from an EMBL/GenBank/DDBJ whole genome shotgun (WGS) entry which is preliminary data.</text>
</comment>
<dbReference type="AlphaFoldDB" id="A0A8J6QKG1"/>
<dbReference type="Proteomes" id="UP000632828">
    <property type="component" value="Unassembled WGS sequence"/>
</dbReference>
<feature type="transmembrane region" description="Helical" evidence="2">
    <location>
        <begin position="44"/>
        <end position="65"/>
    </location>
</feature>
<feature type="domain" description="Thioesterase" evidence="3">
    <location>
        <begin position="46"/>
        <end position="118"/>
    </location>
</feature>
<evidence type="ECO:0000256" key="2">
    <source>
        <dbReference type="SAM" id="Phobius"/>
    </source>
</evidence>
<evidence type="ECO:0000313" key="5">
    <source>
        <dbReference type="Proteomes" id="UP000632828"/>
    </source>
</evidence>
<dbReference type="Pfam" id="PF03061">
    <property type="entry name" value="4HBT"/>
    <property type="match status" value="1"/>
</dbReference>
<dbReference type="CDD" id="cd03443">
    <property type="entry name" value="PaaI_thioesterase"/>
    <property type="match status" value="1"/>
</dbReference>
<organism evidence="4 5">
    <name type="scientific">Pelovirga terrestris</name>
    <dbReference type="NCBI Taxonomy" id="2771352"/>
    <lineage>
        <taxon>Bacteria</taxon>
        <taxon>Pseudomonadati</taxon>
        <taxon>Thermodesulfobacteriota</taxon>
        <taxon>Desulfuromonadia</taxon>
        <taxon>Geobacterales</taxon>
        <taxon>Geobacteraceae</taxon>
        <taxon>Pelovirga</taxon>
    </lineage>
</organism>
<evidence type="ECO:0000259" key="3">
    <source>
        <dbReference type="Pfam" id="PF03061"/>
    </source>
</evidence>
<dbReference type="InterPro" id="IPR006683">
    <property type="entry name" value="Thioestr_dom"/>
</dbReference>
<dbReference type="InterPro" id="IPR029069">
    <property type="entry name" value="HotDog_dom_sf"/>
</dbReference>
<dbReference type="PANTHER" id="PTHR42856:SF1">
    <property type="entry name" value="ACYL-COENZYME A THIOESTERASE PAAI"/>
    <property type="match status" value="1"/>
</dbReference>
<evidence type="ECO:0000256" key="1">
    <source>
        <dbReference type="ARBA" id="ARBA00022801"/>
    </source>
</evidence>
<accession>A0A8J6QKG1</accession>
<dbReference type="SUPFAM" id="SSF54637">
    <property type="entry name" value="Thioesterase/thiol ester dehydrase-isomerase"/>
    <property type="match status" value="1"/>
</dbReference>
<dbReference type="PANTHER" id="PTHR42856">
    <property type="entry name" value="ACYL-COENZYME A THIOESTERASE PAAI"/>
    <property type="match status" value="1"/>
</dbReference>
<protein>
    <submittedName>
        <fullName evidence="4">PaaI family thioesterase</fullName>
    </submittedName>
</protein>
<keyword evidence="2" id="KW-0812">Transmembrane</keyword>
<dbReference type="InterPro" id="IPR003736">
    <property type="entry name" value="PAAI_dom"/>
</dbReference>
<proteinExistence type="predicted"/>
<dbReference type="Gene3D" id="3.10.129.10">
    <property type="entry name" value="Hotdog Thioesterase"/>
    <property type="match status" value="1"/>
</dbReference>
<dbReference type="GO" id="GO:0016289">
    <property type="term" value="F:acyl-CoA hydrolase activity"/>
    <property type="evidence" value="ECO:0007669"/>
    <property type="project" value="TreeGrafter"/>
</dbReference>
<dbReference type="EMBL" id="JACWUN010000003">
    <property type="protein sequence ID" value="MBD1399859.1"/>
    <property type="molecule type" value="Genomic_DNA"/>
</dbReference>
<keyword evidence="1" id="KW-0378">Hydrolase</keyword>
<reference evidence="4" key="1">
    <citation type="submission" date="2020-09" db="EMBL/GenBank/DDBJ databases">
        <title>Pelobacter alkaliphilus sp. nov., a novel anaerobic arsenate-reducing bacterium from terrestrial mud volcano.</title>
        <authorList>
            <person name="Khomyakova M.A."/>
            <person name="Merkel A.Y."/>
            <person name="Slobodkin A.I."/>
        </authorList>
    </citation>
    <scope>NUCLEOTIDE SEQUENCE</scope>
    <source>
        <strain evidence="4">M08fum</strain>
    </source>
</reference>
<gene>
    <name evidence="4" type="ORF">ICT70_04165</name>
</gene>
<name>A0A8J6QKG1_9BACT</name>
<keyword evidence="2" id="KW-0472">Membrane</keyword>
<keyword evidence="5" id="KW-1185">Reference proteome</keyword>
<keyword evidence="2" id="KW-1133">Transmembrane helix</keyword>
<dbReference type="NCBIfam" id="TIGR00369">
    <property type="entry name" value="unchar_dom_1"/>
    <property type="match status" value="1"/>
</dbReference>